<dbReference type="SUPFAM" id="SSF51182">
    <property type="entry name" value="RmlC-like cupins"/>
    <property type="match status" value="1"/>
</dbReference>
<evidence type="ECO:0000259" key="2">
    <source>
        <dbReference type="PROSITE" id="PS50943"/>
    </source>
</evidence>
<evidence type="ECO:0000313" key="3">
    <source>
        <dbReference type="EMBL" id="MEY9472913.1"/>
    </source>
</evidence>
<protein>
    <submittedName>
        <fullName evidence="3">Transcriptional regulator with XRE-family HTH domain</fullName>
    </submittedName>
</protein>
<dbReference type="Proteomes" id="UP001565474">
    <property type="component" value="Unassembled WGS sequence"/>
</dbReference>
<dbReference type="Pfam" id="PF07883">
    <property type="entry name" value="Cupin_2"/>
    <property type="match status" value="1"/>
</dbReference>
<dbReference type="InterPro" id="IPR010982">
    <property type="entry name" value="Lambda_DNA-bd_dom_sf"/>
</dbReference>
<dbReference type="CDD" id="cd02209">
    <property type="entry name" value="cupin_XRE_C"/>
    <property type="match status" value="1"/>
</dbReference>
<feature type="domain" description="HTH cro/C1-type" evidence="2">
    <location>
        <begin position="30"/>
        <end position="84"/>
    </location>
</feature>
<comment type="caution">
    <text evidence="3">The sequence shown here is derived from an EMBL/GenBank/DDBJ whole genome shotgun (WGS) entry which is preliminary data.</text>
</comment>
<dbReference type="InterPro" id="IPR013096">
    <property type="entry name" value="Cupin_2"/>
</dbReference>
<dbReference type="PANTHER" id="PTHR46797:SF2">
    <property type="entry name" value="TRANSCRIPTIONAL REGULATOR"/>
    <property type="match status" value="1"/>
</dbReference>
<dbReference type="CDD" id="cd00093">
    <property type="entry name" value="HTH_XRE"/>
    <property type="match status" value="1"/>
</dbReference>
<keyword evidence="1" id="KW-0238">DNA-binding</keyword>
<keyword evidence="4" id="KW-1185">Reference proteome</keyword>
<dbReference type="SUPFAM" id="SSF47413">
    <property type="entry name" value="lambda repressor-like DNA-binding domains"/>
    <property type="match status" value="1"/>
</dbReference>
<evidence type="ECO:0000256" key="1">
    <source>
        <dbReference type="ARBA" id="ARBA00023125"/>
    </source>
</evidence>
<dbReference type="SMART" id="SM00530">
    <property type="entry name" value="HTH_XRE"/>
    <property type="match status" value="1"/>
</dbReference>
<sequence>MDGRGDTNVTKAASAIEADDAVDQRLGETVRLLRQRAGLSIQDVANKTGLSTGMISQLERARAMPSIRTLRLLGIALDVPISYFFESSDPADGQRYTVRKSNRRLLRLTASGVVKEALTPEGKGQLELYELTLNPGASSGTDFLQHTGEKAGYILSGSLRLWLDNQAHVLEAGDSFRFPSIVPHMFDNPTQQVARVIWVTTLRQTDSPAFEAS</sequence>
<dbReference type="PROSITE" id="PS50943">
    <property type="entry name" value="HTH_CROC1"/>
    <property type="match status" value="1"/>
</dbReference>
<dbReference type="EMBL" id="JBGBZN010000002">
    <property type="protein sequence ID" value="MEY9472913.1"/>
    <property type="molecule type" value="Genomic_DNA"/>
</dbReference>
<accession>A0ABV4GPV1</accession>
<dbReference type="PANTHER" id="PTHR46797">
    <property type="entry name" value="HTH-TYPE TRANSCRIPTIONAL REGULATOR"/>
    <property type="match status" value="1"/>
</dbReference>
<name>A0ABV4GPV1_9BRAD</name>
<dbReference type="InterPro" id="IPR014710">
    <property type="entry name" value="RmlC-like_jellyroll"/>
</dbReference>
<dbReference type="InterPro" id="IPR050807">
    <property type="entry name" value="TransReg_Diox_bact_type"/>
</dbReference>
<dbReference type="Gene3D" id="1.10.260.40">
    <property type="entry name" value="lambda repressor-like DNA-binding domains"/>
    <property type="match status" value="1"/>
</dbReference>
<dbReference type="InterPro" id="IPR001387">
    <property type="entry name" value="Cro/C1-type_HTH"/>
</dbReference>
<reference evidence="3 4" key="1">
    <citation type="submission" date="2024-07" db="EMBL/GenBank/DDBJ databases">
        <title>Genomic Encyclopedia of Type Strains, Phase V (KMG-V): Genome sequencing to study the core and pangenomes of soil and plant-associated prokaryotes.</title>
        <authorList>
            <person name="Whitman W."/>
        </authorList>
    </citation>
    <scope>NUCLEOTIDE SEQUENCE [LARGE SCALE GENOMIC DNA]</scope>
    <source>
        <strain evidence="3 4">USDA 222</strain>
    </source>
</reference>
<dbReference type="Gene3D" id="2.60.120.10">
    <property type="entry name" value="Jelly Rolls"/>
    <property type="match status" value="1"/>
</dbReference>
<evidence type="ECO:0000313" key="4">
    <source>
        <dbReference type="Proteomes" id="UP001565474"/>
    </source>
</evidence>
<dbReference type="Pfam" id="PF01381">
    <property type="entry name" value="HTH_3"/>
    <property type="match status" value="1"/>
</dbReference>
<proteinExistence type="predicted"/>
<dbReference type="RefSeq" id="WP_036014928.1">
    <property type="nucleotide sequence ID" value="NZ_JBGBYD010000002.1"/>
</dbReference>
<gene>
    <name evidence="3" type="ORF">ABH992_005312</name>
</gene>
<dbReference type="InterPro" id="IPR011051">
    <property type="entry name" value="RmlC_Cupin_sf"/>
</dbReference>
<organism evidence="3 4">
    <name type="scientific">Bradyrhizobium yuanmingense</name>
    <dbReference type="NCBI Taxonomy" id="108015"/>
    <lineage>
        <taxon>Bacteria</taxon>
        <taxon>Pseudomonadati</taxon>
        <taxon>Pseudomonadota</taxon>
        <taxon>Alphaproteobacteria</taxon>
        <taxon>Hyphomicrobiales</taxon>
        <taxon>Nitrobacteraceae</taxon>
        <taxon>Bradyrhizobium</taxon>
    </lineage>
</organism>